<evidence type="ECO:0000256" key="5">
    <source>
        <dbReference type="ARBA" id="ARBA00013213"/>
    </source>
</evidence>
<dbReference type="Pfam" id="PF00742">
    <property type="entry name" value="Homoserine_dh"/>
    <property type="match status" value="1"/>
</dbReference>
<dbReference type="GO" id="GO:0050661">
    <property type="term" value="F:NADP binding"/>
    <property type="evidence" value="ECO:0007669"/>
    <property type="project" value="InterPro"/>
</dbReference>
<evidence type="ECO:0000256" key="7">
    <source>
        <dbReference type="ARBA" id="ARBA00022605"/>
    </source>
</evidence>
<dbReference type="PIRSF" id="PIRSF000098">
    <property type="entry name" value="Homoser_dehydrog"/>
    <property type="match status" value="1"/>
</dbReference>
<dbReference type="SUPFAM" id="SSF51735">
    <property type="entry name" value="NAD(P)-binding Rossmann-fold domains"/>
    <property type="match status" value="1"/>
</dbReference>
<dbReference type="CDD" id="cd04881">
    <property type="entry name" value="ACT_HSDH-Hom"/>
    <property type="match status" value="1"/>
</dbReference>
<dbReference type="EC" id="1.1.1.3" evidence="5"/>
<dbReference type="FunFam" id="3.30.360.10:FF:000005">
    <property type="entry name" value="Homoserine dehydrogenase"/>
    <property type="match status" value="1"/>
</dbReference>
<dbReference type="PANTHER" id="PTHR43331">
    <property type="entry name" value="HOMOSERINE DEHYDROGENASE"/>
    <property type="match status" value="1"/>
</dbReference>
<dbReference type="SUPFAM" id="SSF55021">
    <property type="entry name" value="ACT-like"/>
    <property type="match status" value="1"/>
</dbReference>
<feature type="binding site" evidence="15">
    <location>
        <begin position="9"/>
        <end position="16"/>
    </location>
    <ligand>
        <name>NADP(+)</name>
        <dbReference type="ChEBI" id="CHEBI:58349"/>
    </ligand>
</feature>
<keyword evidence="9" id="KW-0479">Metal-binding</keyword>
<evidence type="ECO:0000313" key="19">
    <source>
        <dbReference type="Proteomes" id="UP000036027"/>
    </source>
</evidence>
<feature type="domain" description="ACT" evidence="17">
    <location>
        <begin position="355"/>
        <end position="430"/>
    </location>
</feature>
<dbReference type="InterPro" id="IPR045865">
    <property type="entry name" value="ACT-like_dom_sf"/>
</dbReference>
<dbReference type="AlphaFoldDB" id="A0A0J0YR05"/>
<dbReference type="InterPro" id="IPR036291">
    <property type="entry name" value="NAD(P)-bd_dom_sf"/>
</dbReference>
<dbReference type="STRING" id="1470200.PL75_07505"/>
<feature type="binding site" evidence="15">
    <location>
        <position position="190"/>
    </location>
    <ligand>
        <name>L-homoserine</name>
        <dbReference type="ChEBI" id="CHEBI:57476"/>
    </ligand>
</feature>
<evidence type="ECO:0000256" key="11">
    <source>
        <dbReference type="ARBA" id="ARBA00023002"/>
    </source>
</evidence>
<keyword evidence="10 15" id="KW-0521">NADP</keyword>
<feature type="active site" description="Proton donor" evidence="14">
    <location>
        <position position="205"/>
    </location>
</feature>
<dbReference type="UniPathway" id="UPA00050">
    <property type="reaction ID" value="UER00063"/>
</dbReference>
<dbReference type="Gene3D" id="3.30.70.260">
    <property type="match status" value="1"/>
</dbReference>
<keyword evidence="7" id="KW-0028">Amino-acid biosynthesis</keyword>
<dbReference type="PROSITE" id="PS01042">
    <property type="entry name" value="HOMOSER_DHGENASE"/>
    <property type="match status" value="1"/>
</dbReference>
<keyword evidence="12" id="KW-0520">NAD</keyword>
<dbReference type="Gene3D" id="3.30.360.10">
    <property type="entry name" value="Dihydrodipicolinate Reductase, domain 2"/>
    <property type="match status" value="1"/>
</dbReference>
<dbReference type="GO" id="GO:0004412">
    <property type="term" value="F:homoserine dehydrogenase activity"/>
    <property type="evidence" value="ECO:0007669"/>
    <property type="project" value="UniProtKB-EC"/>
</dbReference>
<feature type="binding site" evidence="15">
    <location>
        <position position="105"/>
    </location>
    <ligand>
        <name>NADPH</name>
        <dbReference type="ChEBI" id="CHEBI:57783"/>
    </ligand>
</feature>
<dbReference type="OrthoDB" id="9808167at2"/>
<evidence type="ECO:0000256" key="12">
    <source>
        <dbReference type="ARBA" id="ARBA00023027"/>
    </source>
</evidence>
<dbReference type="InterPro" id="IPR001342">
    <property type="entry name" value="HDH_cat"/>
</dbReference>
<dbReference type="InterPro" id="IPR016204">
    <property type="entry name" value="HDH"/>
</dbReference>
<dbReference type="GO" id="GO:0046872">
    <property type="term" value="F:metal ion binding"/>
    <property type="evidence" value="ECO:0007669"/>
    <property type="project" value="UniProtKB-KW"/>
</dbReference>
<dbReference type="FunFam" id="3.40.50.720:FF:000062">
    <property type="entry name" value="Homoserine dehydrogenase"/>
    <property type="match status" value="1"/>
</dbReference>
<keyword evidence="13" id="KW-0486">Methionine biosynthesis</keyword>
<protein>
    <recommendedName>
        <fullName evidence="6">Homoserine dehydrogenase</fullName>
        <ecNumber evidence="5">1.1.1.3</ecNumber>
    </recommendedName>
</protein>
<gene>
    <name evidence="18" type="ORF">PL75_07505</name>
</gene>
<sequence length="440" mass="47417">MKPINIGILGLGTVGSGAVGVLRNNAAEISRRLGRDVNVLMVATRSEEKARAVCTPETKVTADPFDVIKHPEIDIVVELFGGTDIAKDLVLQAIENGKHVVTANKKLLAEYGNEIFALAEQKNVMVNFEAAVAGGIPIIKALREGLSANNIRTIAGIINGTSNFILSEMREKGSDFADVLKQAQALGYAEADPTFDIEGHDAGHKITIMSALAFGTPVNFNACYLEGISKLDSRDIKYAEELGYRVKLLGITRKSEKGIELRVHPTLIPESRLLANVNGVMNAVRVDADMVGETLYYGPGAGSLPTASAVVADIIDISRLITADSGNRVPHLAFQASEVKAQRMLDMDEIISSYYLRVEADDKPGVLGQIANLLAKENVSIEALIQKGVIDKTNAEIVILTHSTIEKQIKNAIAEIEALDSVNTPVVMIRMESLHDKRGE</sequence>
<dbReference type="Pfam" id="PF03447">
    <property type="entry name" value="NAD_binding_3"/>
    <property type="match status" value="1"/>
</dbReference>
<dbReference type="FunFam" id="3.30.70.260:FF:000030">
    <property type="entry name" value="Homoserine dehydrogenase"/>
    <property type="match status" value="1"/>
</dbReference>
<keyword evidence="8" id="KW-0791">Threonine biosynthesis</keyword>
<dbReference type="PATRIC" id="fig|1470200.3.peg.388"/>
<evidence type="ECO:0000256" key="13">
    <source>
        <dbReference type="ARBA" id="ARBA00023167"/>
    </source>
</evidence>
<comment type="caution">
    <text evidence="18">The sequence shown here is derived from an EMBL/GenBank/DDBJ whole genome shotgun (WGS) entry which is preliminary data.</text>
</comment>
<proteinExistence type="inferred from homology"/>
<keyword evidence="11 18" id="KW-0560">Oxidoreductase</keyword>
<keyword evidence="19" id="KW-1185">Reference proteome</keyword>
<evidence type="ECO:0000313" key="18">
    <source>
        <dbReference type="EMBL" id="KLT72544.1"/>
    </source>
</evidence>
<evidence type="ECO:0000256" key="10">
    <source>
        <dbReference type="ARBA" id="ARBA00022857"/>
    </source>
</evidence>
<dbReference type="Gene3D" id="3.40.50.720">
    <property type="entry name" value="NAD(P)-binding Rossmann-like Domain"/>
    <property type="match status" value="1"/>
</dbReference>
<dbReference type="GO" id="GO:0009088">
    <property type="term" value="P:threonine biosynthetic process"/>
    <property type="evidence" value="ECO:0007669"/>
    <property type="project" value="UniProtKB-UniPathway"/>
</dbReference>
<evidence type="ECO:0000256" key="15">
    <source>
        <dbReference type="PIRSR" id="PIRSR000098-2"/>
    </source>
</evidence>
<evidence type="ECO:0000256" key="9">
    <source>
        <dbReference type="ARBA" id="ARBA00022723"/>
    </source>
</evidence>
<comment type="similarity">
    <text evidence="4 16">Belongs to the homoserine dehydrogenase family.</text>
</comment>
<accession>A0A0J0YR05</accession>
<dbReference type="NCBIfam" id="NF004976">
    <property type="entry name" value="PRK06349.1"/>
    <property type="match status" value="1"/>
</dbReference>
<dbReference type="SUPFAM" id="SSF55347">
    <property type="entry name" value="Glyceraldehyde-3-phosphate dehydrogenase-like, C-terminal domain"/>
    <property type="match status" value="1"/>
</dbReference>
<name>A0A0J0YR05_9NEIS</name>
<evidence type="ECO:0000256" key="3">
    <source>
        <dbReference type="ARBA" id="ARBA00005062"/>
    </source>
</evidence>
<evidence type="ECO:0000256" key="2">
    <source>
        <dbReference type="ARBA" id="ARBA00005056"/>
    </source>
</evidence>
<evidence type="ECO:0000256" key="1">
    <source>
        <dbReference type="ARBA" id="ARBA00001920"/>
    </source>
</evidence>
<evidence type="ECO:0000256" key="6">
    <source>
        <dbReference type="ARBA" id="ARBA00013376"/>
    </source>
</evidence>
<organism evidence="18 19">
    <name type="scientific">Neisseria arctica</name>
    <dbReference type="NCBI Taxonomy" id="1470200"/>
    <lineage>
        <taxon>Bacteria</taxon>
        <taxon>Pseudomonadati</taxon>
        <taxon>Pseudomonadota</taxon>
        <taxon>Betaproteobacteria</taxon>
        <taxon>Neisseriales</taxon>
        <taxon>Neisseriaceae</taxon>
        <taxon>Neisseria</taxon>
    </lineage>
</organism>
<dbReference type="PROSITE" id="PS51671">
    <property type="entry name" value="ACT"/>
    <property type="match status" value="1"/>
</dbReference>
<dbReference type="InterPro" id="IPR019811">
    <property type="entry name" value="HDH_CS"/>
</dbReference>
<evidence type="ECO:0000256" key="8">
    <source>
        <dbReference type="ARBA" id="ARBA00022697"/>
    </source>
</evidence>
<dbReference type="GO" id="GO:0009086">
    <property type="term" value="P:methionine biosynthetic process"/>
    <property type="evidence" value="ECO:0007669"/>
    <property type="project" value="UniProtKB-KW"/>
</dbReference>
<dbReference type="UniPathway" id="UPA00051">
    <property type="reaction ID" value="UER00465"/>
</dbReference>
<reference evidence="18 19" key="1">
    <citation type="submission" date="2014-11" db="EMBL/GenBank/DDBJ databases">
        <title>Genome of a novel goose pathogen.</title>
        <authorList>
            <person name="Hansen C.M."/>
            <person name="Hueffer K."/>
            <person name="Choi S.C."/>
        </authorList>
    </citation>
    <scope>NUCLEOTIDE SEQUENCE [LARGE SCALE GENOMIC DNA]</scope>
    <source>
        <strain evidence="18 19">KH1503</strain>
    </source>
</reference>
<evidence type="ECO:0000259" key="17">
    <source>
        <dbReference type="PROSITE" id="PS51671"/>
    </source>
</evidence>
<dbReference type="Pfam" id="PF01842">
    <property type="entry name" value="ACT"/>
    <property type="match status" value="1"/>
</dbReference>
<dbReference type="InterPro" id="IPR002912">
    <property type="entry name" value="ACT_dom"/>
</dbReference>
<dbReference type="InterPro" id="IPR005106">
    <property type="entry name" value="Asp/hSer_DH_NAD-bd"/>
</dbReference>
<dbReference type="Proteomes" id="UP000036027">
    <property type="component" value="Unassembled WGS sequence"/>
</dbReference>
<dbReference type="PANTHER" id="PTHR43331:SF1">
    <property type="entry name" value="HOMOSERINE DEHYDROGENASE"/>
    <property type="match status" value="1"/>
</dbReference>
<evidence type="ECO:0000256" key="4">
    <source>
        <dbReference type="ARBA" id="ARBA00006753"/>
    </source>
</evidence>
<dbReference type="RefSeq" id="WP_047761313.1">
    <property type="nucleotide sequence ID" value="NZ_CP091510.1"/>
</dbReference>
<evidence type="ECO:0000256" key="14">
    <source>
        <dbReference type="PIRSR" id="PIRSR000098-1"/>
    </source>
</evidence>
<dbReference type="EMBL" id="JTDO01000011">
    <property type="protein sequence ID" value="KLT72544.1"/>
    <property type="molecule type" value="Genomic_DNA"/>
</dbReference>
<comment type="cofactor">
    <cofactor evidence="1">
        <name>a metal cation</name>
        <dbReference type="ChEBI" id="CHEBI:25213"/>
    </cofactor>
</comment>
<comment type="pathway">
    <text evidence="2">Amino-acid biosynthesis; L-threonine biosynthesis; L-threonine from L-aspartate: step 3/5.</text>
</comment>
<comment type="pathway">
    <text evidence="3">Amino-acid biosynthesis; L-methionine biosynthesis via de novo pathway; L-homoserine from L-aspartate: step 3/3.</text>
</comment>
<evidence type="ECO:0000256" key="16">
    <source>
        <dbReference type="RuleBase" id="RU004171"/>
    </source>
</evidence>